<protein>
    <recommendedName>
        <fullName evidence="2">DUF3967 domain-containing protein</fullName>
    </recommendedName>
</protein>
<evidence type="ECO:0000313" key="4">
    <source>
        <dbReference type="Proteomes" id="UP000198650"/>
    </source>
</evidence>
<evidence type="ECO:0000313" key="3">
    <source>
        <dbReference type="EMBL" id="SFA54568.1"/>
    </source>
</evidence>
<dbReference type="Proteomes" id="UP000198650">
    <property type="component" value="Unassembled WGS sequence"/>
</dbReference>
<proteinExistence type="predicted"/>
<gene>
    <name evidence="3" type="ORF">SAMN05192569_10531</name>
</gene>
<feature type="coiled-coil region" evidence="1">
    <location>
        <begin position="94"/>
        <end position="142"/>
    </location>
</feature>
<accession>A0A1I0TS31</accession>
<dbReference type="Pfam" id="PF13152">
    <property type="entry name" value="DUF3967"/>
    <property type="match status" value="1"/>
</dbReference>
<evidence type="ECO:0000259" key="2">
    <source>
        <dbReference type="Pfam" id="PF13152"/>
    </source>
</evidence>
<dbReference type="Gene3D" id="1.10.1660.10">
    <property type="match status" value="1"/>
</dbReference>
<feature type="domain" description="DUF3967" evidence="2">
    <location>
        <begin position="141"/>
        <end position="166"/>
    </location>
</feature>
<name>A0A1I0TS31_9BACL</name>
<organism evidence="3 4">
    <name type="scientific">Parageobacillus thermantarcticus</name>
    <dbReference type="NCBI Taxonomy" id="186116"/>
    <lineage>
        <taxon>Bacteria</taxon>
        <taxon>Bacillati</taxon>
        <taxon>Bacillota</taxon>
        <taxon>Bacilli</taxon>
        <taxon>Bacillales</taxon>
        <taxon>Anoxybacillaceae</taxon>
        <taxon>Parageobacillus</taxon>
    </lineage>
</organism>
<keyword evidence="4" id="KW-1185">Reference proteome</keyword>
<dbReference type="SUPFAM" id="SSF46955">
    <property type="entry name" value="Putative DNA-binding domain"/>
    <property type="match status" value="1"/>
</dbReference>
<reference evidence="4" key="1">
    <citation type="submission" date="2016-10" db="EMBL/GenBank/DDBJ databases">
        <authorList>
            <person name="Varghese N."/>
            <person name="Submissions S."/>
        </authorList>
    </citation>
    <scope>NUCLEOTIDE SEQUENCE [LARGE SCALE GENOMIC DNA]</scope>
    <source>
        <strain evidence="4">M1</strain>
    </source>
</reference>
<keyword evidence="1" id="KW-0175">Coiled coil</keyword>
<dbReference type="InterPro" id="IPR025052">
    <property type="entry name" value="DUF3967"/>
</dbReference>
<dbReference type="InterPro" id="IPR009061">
    <property type="entry name" value="DNA-bd_dom_put_sf"/>
</dbReference>
<dbReference type="RefSeq" id="WP_090951665.1">
    <property type="nucleotide sequence ID" value="NZ_FOJS01000053.1"/>
</dbReference>
<dbReference type="STRING" id="186116.SAMN05192569_10531"/>
<dbReference type="AlphaFoldDB" id="A0A1I0TS31"/>
<evidence type="ECO:0000256" key="1">
    <source>
        <dbReference type="SAM" id="Coils"/>
    </source>
</evidence>
<sequence>MTDDINEGQILMGPSDVCALLGIKESTLRKYALILQDAGYKFHVNDKGQRGYFQNDVIVLKRFMEIKQSSDMTLEQAAEAVMAWVQQSNVAVRVMDKKQESERYNDDIQALKEMVAKQNELLKELMMRLDQQQKYIEESLKKRDELLMQSLKESMETRKMIAAAKEEDEKKKKGFWSRLFGK</sequence>
<dbReference type="OrthoDB" id="2456581at2"/>
<dbReference type="EMBL" id="FOJS01000053">
    <property type="protein sequence ID" value="SFA54568.1"/>
    <property type="molecule type" value="Genomic_DNA"/>
</dbReference>